<protein>
    <recommendedName>
        <fullName evidence="4">ATP-dependent helicase</fullName>
    </recommendedName>
</protein>
<proteinExistence type="predicted"/>
<keyword evidence="3" id="KW-1185">Reference proteome</keyword>
<reference evidence="2" key="2">
    <citation type="submission" date="2020-09" db="EMBL/GenBank/DDBJ databases">
        <authorList>
            <person name="Sun Q."/>
            <person name="Ohkuma M."/>
        </authorList>
    </citation>
    <scope>NUCLEOTIDE SEQUENCE</scope>
    <source>
        <strain evidence="2">JCM 4654</strain>
    </source>
</reference>
<evidence type="ECO:0000313" key="2">
    <source>
        <dbReference type="EMBL" id="GHD92739.1"/>
    </source>
</evidence>
<organism evidence="2 3">
    <name type="scientific">Streptomyces naganishii JCM 4654</name>
    <dbReference type="NCBI Taxonomy" id="1306179"/>
    <lineage>
        <taxon>Bacteria</taxon>
        <taxon>Bacillati</taxon>
        <taxon>Actinomycetota</taxon>
        <taxon>Actinomycetes</taxon>
        <taxon>Kitasatosporales</taxon>
        <taxon>Streptomycetaceae</taxon>
        <taxon>Streptomyces</taxon>
    </lineage>
</organism>
<feature type="compositionally biased region" description="Low complexity" evidence="1">
    <location>
        <begin position="424"/>
        <end position="433"/>
    </location>
</feature>
<feature type="compositionally biased region" description="Low complexity" evidence="1">
    <location>
        <begin position="389"/>
        <end position="414"/>
    </location>
</feature>
<dbReference type="Proteomes" id="UP000608955">
    <property type="component" value="Unassembled WGS sequence"/>
</dbReference>
<evidence type="ECO:0000313" key="3">
    <source>
        <dbReference type="Proteomes" id="UP000608955"/>
    </source>
</evidence>
<dbReference type="RefSeq" id="WP_190179800.1">
    <property type="nucleotide sequence ID" value="NZ_BMVF01000013.1"/>
</dbReference>
<evidence type="ECO:0000256" key="1">
    <source>
        <dbReference type="SAM" id="MobiDB-lite"/>
    </source>
</evidence>
<gene>
    <name evidence="2" type="ORF">GCM10010508_46760</name>
</gene>
<feature type="region of interest" description="Disordered" evidence="1">
    <location>
        <begin position="382"/>
        <end position="433"/>
    </location>
</feature>
<reference evidence="2" key="1">
    <citation type="journal article" date="2014" name="Int. J. Syst. Evol. Microbiol.">
        <title>Complete genome sequence of Corynebacterium casei LMG S-19264T (=DSM 44701T), isolated from a smear-ripened cheese.</title>
        <authorList>
            <consortium name="US DOE Joint Genome Institute (JGI-PGF)"/>
            <person name="Walter F."/>
            <person name="Albersmeier A."/>
            <person name="Kalinowski J."/>
            <person name="Ruckert C."/>
        </authorList>
    </citation>
    <scope>NUCLEOTIDE SEQUENCE</scope>
    <source>
        <strain evidence="2">JCM 4654</strain>
    </source>
</reference>
<dbReference type="EMBL" id="BMVF01000013">
    <property type="protein sequence ID" value="GHD92739.1"/>
    <property type="molecule type" value="Genomic_DNA"/>
</dbReference>
<sequence length="433" mass="45329">MTIWQDQRPTPRTSTGCALSTVTCSPALACQPKRKREQWCGIAREDAQLLARCAVAFEPGDPPRTGRLAFWDPDGAGPPDVPCGVTHDARLATADGLRTFTVCRLPVADALPVLTLARRTHGSQADGVVHPSAAFWGAATALALHLVARERLLPGVSAGGYDAWRAGPLDPEDVLRLRELAAAAPPEALAVPVSGHTLLPEPVRAVRAFLDAVADTLPRTAAAEAATGRAAFAAVQPQHVPQLRAWAEEIAVGTDAGVRVCLALRLVHGEDGEPGGQIVPLVRDLADPTVALTAAELFDGASHALGPRAQAETVRAVRGAADVWDPLSRLLPVPRALDLDDEEFGDLLGGAASRLRAHGIDVQWPRETEDLLTARAVVGADRTPPTDLRSASPATAAAAPATASPTRAWTTPGGPRRPPHRPGRTVGHGALSE</sequence>
<evidence type="ECO:0008006" key="4">
    <source>
        <dbReference type="Google" id="ProtNLM"/>
    </source>
</evidence>
<dbReference type="AlphaFoldDB" id="A0A918Y7P4"/>
<comment type="caution">
    <text evidence="2">The sequence shown here is derived from an EMBL/GenBank/DDBJ whole genome shotgun (WGS) entry which is preliminary data.</text>
</comment>
<name>A0A918Y7P4_9ACTN</name>
<accession>A0A918Y7P4</accession>